<keyword evidence="5" id="KW-0547">Nucleotide-binding</keyword>
<dbReference type="PANTHER" id="PTHR24421">
    <property type="entry name" value="NITRATE/NITRITE SENSOR PROTEIN NARX-RELATED"/>
    <property type="match status" value="1"/>
</dbReference>
<comment type="caution">
    <text evidence="11">The sequence shown here is derived from an EMBL/GenBank/DDBJ whole genome shotgun (WGS) entry which is preliminary data.</text>
</comment>
<evidence type="ECO:0000256" key="1">
    <source>
        <dbReference type="ARBA" id="ARBA00000085"/>
    </source>
</evidence>
<evidence type="ECO:0000256" key="2">
    <source>
        <dbReference type="ARBA" id="ARBA00012438"/>
    </source>
</evidence>
<keyword evidence="9" id="KW-0812">Transmembrane</keyword>
<dbReference type="Gene3D" id="1.20.5.1930">
    <property type="match status" value="1"/>
</dbReference>
<dbReference type="InterPro" id="IPR003594">
    <property type="entry name" value="HATPase_dom"/>
</dbReference>
<accession>A0ABN2BY95</accession>
<dbReference type="Proteomes" id="UP001500363">
    <property type="component" value="Unassembled WGS sequence"/>
</dbReference>
<keyword evidence="12" id="KW-1185">Reference proteome</keyword>
<evidence type="ECO:0000256" key="9">
    <source>
        <dbReference type="SAM" id="Phobius"/>
    </source>
</evidence>
<evidence type="ECO:0000256" key="5">
    <source>
        <dbReference type="ARBA" id="ARBA00022741"/>
    </source>
</evidence>
<keyword evidence="9" id="KW-1133">Transmembrane helix</keyword>
<keyword evidence="9" id="KW-0472">Membrane</keyword>
<protein>
    <recommendedName>
        <fullName evidence="2">histidine kinase</fullName>
        <ecNumber evidence="2">2.7.13.3</ecNumber>
    </recommendedName>
</protein>
<feature type="transmembrane region" description="Helical" evidence="9">
    <location>
        <begin position="211"/>
        <end position="232"/>
    </location>
</feature>
<gene>
    <name evidence="11" type="ORF">GCM10009741_62230</name>
</gene>
<feature type="transmembrane region" description="Helical" evidence="9">
    <location>
        <begin position="238"/>
        <end position="262"/>
    </location>
</feature>
<feature type="transmembrane region" description="Helical" evidence="9">
    <location>
        <begin position="178"/>
        <end position="199"/>
    </location>
</feature>
<feature type="transmembrane region" description="Helical" evidence="9">
    <location>
        <begin position="33"/>
        <end position="53"/>
    </location>
</feature>
<dbReference type="EMBL" id="BAAANC010000003">
    <property type="protein sequence ID" value="GAA1549632.1"/>
    <property type="molecule type" value="Genomic_DNA"/>
</dbReference>
<evidence type="ECO:0000256" key="3">
    <source>
        <dbReference type="ARBA" id="ARBA00022553"/>
    </source>
</evidence>
<sequence length="648" mass="67542">MRWPWALAVGTCLLVVTMLVGGGWLLLVADAPVGMVVPLGVLAAGLAVLGLLVARREPVVGVLLCVIGGLVAFLGVRSAYYDVVVAEPGRLPLDSRVVAWLDESGWWLAVAVALLLLYFPDGRLISPRWRVVPIGLVLLGAAQQVFGAFATSPFLAPLEGWARPYAPLPRVVRVLSEVLFVVFLALVLVAAASVVVRFRRSSGRARAQVKWLAIAGVVAVCYPFVCLAEIAVTGESGVVATVTGVMALVSLPAAVAVAVLRHDLYDVDRAVADAVTYAIVLVALLTTYAVSALALGLVVGRGSAVAAATATAVCALLLAPLRSWLRRVVDRRLYPPRRAALTAIEELQHRIHAGEGSPEELEAVLRQALRDPGLRVGCLLPGAAGFVDAAGEPVGGEVVPVMLGGLQVGVLSGSSPAVLRVVAAAAASLVEVTRLRAELAGALREVEASRARLVQAGDAERRRLERDLHDGAQQRLVALGMSLRLAQRHLADGTVDVDGVLDQGVAELATAVAELRQIAHGLRPTSLDDGLPAALAAITRNLPIPVRLQVVGDELPEQLITTAYFVAAEAVVNAAKYARATRIGVQVTRSPEDVRIRVEDDGCGGARARPGSGLSGLTDRVVALGGSLTMHSPAGVGTAIEVVLPCGS</sequence>
<keyword evidence="7" id="KW-0067">ATP-binding</keyword>
<reference evidence="11 12" key="1">
    <citation type="journal article" date="2019" name="Int. J. Syst. Evol. Microbiol.">
        <title>The Global Catalogue of Microorganisms (GCM) 10K type strain sequencing project: providing services to taxonomists for standard genome sequencing and annotation.</title>
        <authorList>
            <consortium name="The Broad Institute Genomics Platform"/>
            <consortium name="The Broad Institute Genome Sequencing Center for Infectious Disease"/>
            <person name="Wu L."/>
            <person name="Ma J."/>
        </authorList>
    </citation>
    <scope>NUCLEOTIDE SEQUENCE [LARGE SCALE GENOMIC DNA]</scope>
    <source>
        <strain evidence="11 12">JCM 14303</strain>
    </source>
</reference>
<dbReference type="InterPro" id="IPR011712">
    <property type="entry name" value="Sig_transdc_His_kin_sub3_dim/P"/>
</dbReference>
<feature type="domain" description="Histidine kinase/HSP90-like ATPase" evidence="10">
    <location>
        <begin position="558"/>
        <end position="648"/>
    </location>
</feature>
<evidence type="ECO:0000256" key="6">
    <source>
        <dbReference type="ARBA" id="ARBA00022777"/>
    </source>
</evidence>
<feature type="transmembrane region" description="Helical" evidence="9">
    <location>
        <begin position="131"/>
        <end position="158"/>
    </location>
</feature>
<feature type="transmembrane region" description="Helical" evidence="9">
    <location>
        <begin position="7"/>
        <end position="27"/>
    </location>
</feature>
<evidence type="ECO:0000259" key="10">
    <source>
        <dbReference type="SMART" id="SM00387"/>
    </source>
</evidence>
<evidence type="ECO:0000256" key="4">
    <source>
        <dbReference type="ARBA" id="ARBA00022679"/>
    </source>
</evidence>
<name>A0ABN2BY95_9ACTN</name>
<feature type="transmembrane region" description="Helical" evidence="9">
    <location>
        <begin position="100"/>
        <end position="119"/>
    </location>
</feature>
<evidence type="ECO:0000313" key="11">
    <source>
        <dbReference type="EMBL" id="GAA1549632.1"/>
    </source>
</evidence>
<dbReference type="InterPro" id="IPR036890">
    <property type="entry name" value="HATPase_C_sf"/>
</dbReference>
<dbReference type="InterPro" id="IPR050482">
    <property type="entry name" value="Sensor_HK_TwoCompSys"/>
</dbReference>
<evidence type="ECO:0000256" key="8">
    <source>
        <dbReference type="ARBA" id="ARBA00023012"/>
    </source>
</evidence>
<dbReference type="PANTHER" id="PTHR24421:SF10">
    <property type="entry name" value="NITRATE_NITRITE SENSOR PROTEIN NARQ"/>
    <property type="match status" value="1"/>
</dbReference>
<feature type="transmembrane region" description="Helical" evidence="9">
    <location>
        <begin position="274"/>
        <end position="298"/>
    </location>
</feature>
<keyword evidence="4" id="KW-0808">Transferase</keyword>
<keyword evidence="3" id="KW-0597">Phosphoprotein</keyword>
<feature type="transmembrane region" description="Helical" evidence="9">
    <location>
        <begin position="60"/>
        <end position="80"/>
    </location>
</feature>
<dbReference type="RefSeq" id="WP_344180566.1">
    <property type="nucleotide sequence ID" value="NZ_BAAANC010000003.1"/>
</dbReference>
<dbReference type="CDD" id="cd16917">
    <property type="entry name" value="HATPase_UhpB-NarQ-NarX-like"/>
    <property type="match status" value="1"/>
</dbReference>
<dbReference type="EC" id="2.7.13.3" evidence="2"/>
<evidence type="ECO:0000256" key="7">
    <source>
        <dbReference type="ARBA" id="ARBA00022840"/>
    </source>
</evidence>
<dbReference type="Gene3D" id="3.30.565.10">
    <property type="entry name" value="Histidine kinase-like ATPase, C-terminal domain"/>
    <property type="match status" value="1"/>
</dbReference>
<dbReference type="Pfam" id="PF07730">
    <property type="entry name" value="HisKA_3"/>
    <property type="match status" value="1"/>
</dbReference>
<dbReference type="SMART" id="SM00387">
    <property type="entry name" value="HATPase_c"/>
    <property type="match status" value="1"/>
</dbReference>
<feature type="transmembrane region" description="Helical" evidence="9">
    <location>
        <begin position="304"/>
        <end position="325"/>
    </location>
</feature>
<proteinExistence type="predicted"/>
<organism evidence="11 12">
    <name type="scientific">Kribbella lupini</name>
    <dbReference type="NCBI Taxonomy" id="291602"/>
    <lineage>
        <taxon>Bacteria</taxon>
        <taxon>Bacillati</taxon>
        <taxon>Actinomycetota</taxon>
        <taxon>Actinomycetes</taxon>
        <taxon>Propionibacteriales</taxon>
        <taxon>Kribbellaceae</taxon>
        <taxon>Kribbella</taxon>
    </lineage>
</organism>
<keyword evidence="6" id="KW-0418">Kinase</keyword>
<keyword evidence="8" id="KW-0902">Two-component regulatory system</keyword>
<comment type="catalytic activity">
    <reaction evidence="1">
        <text>ATP + protein L-histidine = ADP + protein N-phospho-L-histidine.</text>
        <dbReference type="EC" id="2.7.13.3"/>
    </reaction>
</comment>
<dbReference type="Pfam" id="PF02518">
    <property type="entry name" value="HATPase_c"/>
    <property type="match status" value="1"/>
</dbReference>
<dbReference type="SUPFAM" id="SSF55874">
    <property type="entry name" value="ATPase domain of HSP90 chaperone/DNA topoisomerase II/histidine kinase"/>
    <property type="match status" value="1"/>
</dbReference>
<evidence type="ECO:0000313" key="12">
    <source>
        <dbReference type="Proteomes" id="UP001500363"/>
    </source>
</evidence>